<feature type="active site" evidence="5">
    <location>
        <position position="61"/>
    </location>
</feature>
<evidence type="ECO:0000256" key="3">
    <source>
        <dbReference type="ARBA" id="ARBA00022801"/>
    </source>
</evidence>
<accession>A0ABN7SUD7</accession>
<evidence type="ECO:0000313" key="8">
    <source>
        <dbReference type="Proteomes" id="UP001158576"/>
    </source>
</evidence>
<evidence type="ECO:0000256" key="1">
    <source>
        <dbReference type="ARBA" id="ARBA00007623"/>
    </source>
</evidence>
<dbReference type="InterPro" id="IPR038765">
    <property type="entry name" value="Papain-like_cys_pep_sf"/>
</dbReference>
<keyword evidence="3 5" id="KW-0378">Hydrolase</keyword>
<evidence type="ECO:0000256" key="5">
    <source>
        <dbReference type="PROSITE-ProRule" id="PRU00239"/>
    </source>
</evidence>
<organism evidence="7 8">
    <name type="scientific">Oikopleura dioica</name>
    <name type="common">Tunicate</name>
    <dbReference type="NCBI Taxonomy" id="34765"/>
    <lineage>
        <taxon>Eukaryota</taxon>
        <taxon>Metazoa</taxon>
        <taxon>Chordata</taxon>
        <taxon>Tunicata</taxon>
        <taxon>Appendicularia</taxon>
        <taxon>Copelata</taxon>
        <taxon>Oikopleuridae</taxon>
        <taxon>Oikopleura</taxon>
    </lineage>
</organism>
<dbReference type="SUPFAM" id="SSF54001">
    <property type="entry name" value="Cysteine proteinases"/>
    <property type="match status" value="1"/>
</dbReference>
<protein>
    <submittedName>
        <fullName evidence="7">Oidioi.mRNA.OKI2018_I69.chr1.g2941.t1.cds</fullName>
    </submittedName>
</protein>
<comment type="similarity">
    <text evidence="1">Belongs to the peptidase C2 family.</text>
</comment>
<dbReference type="PROSITE" id="PS00139">
    <property type="entry name" value="THIOL_PROTEASE_CYS"/>
    <property type="match status" value="1"/>
</dbReference>
<proteinExistence type="inferred from homology"/>
<dbReference type="Pfam" id="PF00648">
    <property type="entry name" value="Peptidase_C2"/>
    <property type="match status" value="1"/>
</dbReference>
<dbReference type="SMART" id="SM00230">
    <property type="entry name" value="CysPc"/>
    <property type="match status" value="1"/>
</dbReference>
<sequence>MSLFVDNEYTLSEDDFVALTNERDVSRGIINRDARRPDRGYKFIRGEPDEDDIQQAYLGNCWFLSALSSLAFTDHGDRQLVPVLNKTYNSKNGPSRGKLVFQFFHFNKLVRVYIDDVLPEKQMIKIGESGEYWVALCEKAYAKLLGSYQIQDGGWPRYSFYHLTCGIPIDVYFKDYTNQELPQIFAIMKDIMENNPEVVWNAGNLYNNRYGEYAQRSLQTGHAYSILKLDEVKNDQNKRHHLILIRNPHGKGYSTEWKGDWSDKSSKWDEVSSSEKRRLRDFQSAPSWNGSFWMSFDDFVRHFEIAILCRLPTNWSSRDETRVFGKFKFGSNSPPVGGIKIAKEDENFHHQFLIKTENNYTDIWLHFMLDSPYDGDREKFNVHFEFYENVPERTPFEKYTTSKIGDFNKQHPIFPGRPSRYYDYNGRLFGRVKKGTHLVTFSACPTSLGIRKCEFLVKCIAKNARVIEIGNQGLKIEKGKSYPLISWKDYKRTEKERWDFAVEINLSRSTIMAKKR</sequence>
<reference evidence="7 8" key="1">
    <citation type="submission" date="2021-04" db="EMBL/GenBank/DDBJ databases">
        <authorList>
            <person name="Bliznina A."/>
        </authorList>
    </citation>
    <scope>NUCLEOTIDE SEQUENCE [LARGE SCALE GENOMIC DNA]</scope>
</reference>
<gene>
    <name evidence="7" type="ORF">OKIOD_LOCUS11706</name>
</gene>
<dbReference type="PROSITE" id="PS50203">
    <property type="entry name" value="CALPAIN_CAT"/>
    <property type="match status" value="1"/>
</dbReference>
<evidence type="ECO:0000313" key="7">
    <source>
        <dbReference type="EMBL" id="CAG5106658.1"/>
    </source>
</evidence>
<feature type="domain" description="Calpain catalytic" evidence="6">
    <location>
        <begin position="3"/>
        <end position="312"/>
    </location>
</feature>
<keyword evidence="2 5" id="KW-0645">Protease</keyword>
<dbReference type="InterPro" id="IPR001300">
    <property type="entry name" value="Peptidase_C2_calpain_cat"/>
</dbReference>
<feature type="active site" evidence="5">
    <location>
        <position position="247"/>
    </location>
</feature>
<evidence type="ECO:0000259" key="6">
    <source>
        <dbReference type="PROSITE" id="PS50203"/>
    </source>
</evidence>
<dbReference type="InterPro" id="IPR022684">
    <property type="entry name" value="Calpain_cysteine_protease"/>
</dbReference>
<dbReference type="InterPro" id="IPR000169">
    <property type="entry name" value="Pept_cys_AS"/>
</dbReference>
<dbReference type="EMBL" id="OU015566">
    <property type="protein sequence ID" value="CAG5106658.1"/>
    <property type="molecule type" value="Genomic_DNA"/>
</dbReference>
<dbReference type="PRINTS" id="PR00704">
    <property type="entry name" value="CALPAIN"/>
</dbReference>
<dbReference type="Proteomes" id="UP001158576">
    <property type="component" value="Chromosome 1"/>
</dbReference>
<dbReference type="PANTHER" id="PTHR10183:SF379">
    <property type="entry name" value="CALPAIN-5"/>
    <property type="match status" value="1"/>
</dbReference>
<keyword evidence="4 5" id="KW-0788">Thiol protease</keyword>
<name>A0ABN7SUD7_OIKDI</name>
<feature type="active site" evidence="5">
    <location>
        <position position="222"/>
    </location>
</feature>
<dbReference type="PANTHER" id="PTHR10183">
    <property type="entry name" value="CALPAIN"/>
    <property type="match status" value="1"/>
</dbReference>
<keyword evidence="8" id="KW-1185">Reference proteome</keyword>
<evidence type="ECO:0000256" key="4">
    <source>
        <dbReference type="ARBA" id="ARBA00022807"/>
    </source>
</evidence>
<dbReference type="Gene3D" id="3.90.70.10">
    <property type="entry name" value="Cysteine proteinases"/>
    <property type="match status" value="1"/>
</dbReference>
<evidence type="ECO:0000256" key="2">
    <source>
        <dbReference type="ARBA" id="ARBA00022670"/>
    </source>
</evidence>